<dbReference type="InterPro" id="IPR038765">
    <property type="entry name" value="Papain-like_cys_pep_sf"/>
</dbReference>
<evidence type="ECO:0000256" key="1">
    <source>
        <dbReference type="ARBA" id="ARBA00007074"/>
    </source>
</evidence>
<proteinExistence type="inferred from homology"/>
<dbReference type="Gene3D" id="3.90.1720.10">
    <property type="entry name" value="endopeptidase domain like (from Nostoc punctiforme)"/>
    <property type="match status" value="1"/>
</dbReference>
<evidence type="ECO:0000256" key="3">
    <source>
        <dbReference type="ARBA" id="ARBA00022801"/>
    </source>
</evidence>
<evidence type="ECO:0000259" key="5">
    <source>
        <dbReference type="PROSITE" id="PS51935"/>
    </source>
</evidence>
<dbReference type="PANTHER" id="PTHR47053">
    <property type="entry name" value="MUREIN DD-ENDOPEPTIDASE MEPH-RELATED"/>
    <property type="match status" value="1"/>
</dbReference>
<name>A0A1I7ICX3_9BACT</name>
<sequence>MGLPVRHKGETVYPAPADRNKPNPMKKSIILSAFALLSLALSYFYEITPAQSATPTETAPLPVITPYAINSAEDMVRVLELNEPLVDEEEHEQFEEYYVKKLGLKFKNPSYRDLVETASKWVGTPYRFGSSSRKGTDCSGFVTSVYRDVYGIELSRSSRSMYADVSRIKKDSVRTGDLVFFRRSAKGPIFHVGIYLKNNKFIHSATNGGVMVSSLSEPYYRNYYYAAGRVN</sequence>
<dbReference type="PANTHER" id="PTHR47053:SF1">
    <property type="entry name" value="MUREIN DD-ENDOPEPTIDASE MEPH-RELATED"/>
    <property type="match status" value="1"/>
</dbReference>
<dbReference type="InterPro" id="IPR051202">
    <property type="entry name" value="Peptidase_C40"/>
</dbReference>
<dbReference type="SUPFAM" id="SSF54001">
    <property type="entry name" value="Cysteine proteinases"/>
    <property type="match status" value="1"/>
</dbReference>
<organism evidence="6 7">
    <name type="scientific">Pontibacter akesuensis</name>
    <dbReference type="NCBI Taxonomy" id="388950"/>
    <lineage>
        <taxon>Bacteria</taxon>
        <taxon>Pseudomonadati</taxon>
        <taxon>Bacteroidota</taxon>
        <taxon>Cytophagia</taxon>
        <taxon>Cytophagales</taxon>
        <taxon>Hymenobacteraceae</taxon>
        <taxon>Pontibacter</taxon>
    </lineage>
</organism>
<dbReference type="Pfam" id="PF00877">
    <property type="entry name" value="NLPC_P60"/>
    <property type="match status" value="1"/>
</dbReference>
<accession>A0A1I7ICX3</accession>
<gene>
    <name evidence="6" type="ORF">SAMN04487941_2113</name>
</gene>
<dbReference type="Proteomes" id="UP000182491">
    <property type="component" value="Unassembled WGS sequence"/>
</dbReference>
<keyword evidence="3" id="KW-0378">Hydrolase</keyword>
<dbReference type="GO" id="GO:0006508">
    <property type="term" value="P:proteolysis"/>
    <property type="evidence" value="ECO:0007669"/>
    <property type="project" value="UniProtKB-KW"/>
</dbReference>
<evidence type="ECO:0000313" key="6">
    <source>
        <dbReference type="EMBL" id="SFU70794.1"/>
    </source>
</evidence>
<dbReference type="GO" id="GO:0008234">
    <property type="term" value="F:cysteine-type peptidase activity"/>
    <property type="evidence" value="ECO:0007669"/>
    <property type="project" value="UniProtKB-KW"/>
</dbReference>
<protein>
    <submittedName>
        <fullName evidence="6">Lipoprotein Spr</fullName>
    </submittedName>
</protein>
<evidence type="ECO:0000313" key="7">
    <source>
        <dbReference type="Proteomes" id="UP000182491"/>
    </source>
</evidence>
<dbReference type="STRING" id="388950.GCA_001611675_01428"/>
<comment type="similarity">
    <text evidence="1">Belongs to the peptidase C40 family.</text>
</comment>
<reference evidence="7" key="1">
    <citation type="submission" date="2016-10" db="EMBL/GenBank/DDBJ databases">
        <authorList>
            <person name="Varghese N."/>
        </authorList>
    </citation>
    <scope>NUCLEOTIDE SEQUENCE [LARGE SCALE GENOMIC DNA]</scope>
    <source>
        <strain evidence="7">DSM 18820</strain>
    </source>
</reference>
<dbReference type="EMBL" id="FPCA01000002">
    <property type="protein sequence ID" value="SFU70794.1"/>
    <property type="molecule type" value="Genomic_DNA"/>
</dbReference>
<evidence type="ECO:0000256" key="4">
    <source>
        <dbReference type="ARBA" id="ARBA00022807"/>
    </source>
</evidence>
<keyword evidence="6" id="KW-0449">Lipoprotein</keyword>
<dbReference type="InterPro" id="IPR000064">
    <property type="entry name" value="NLP_P60_dom"/>
</dbReference>
<dbReference type="AlphaFoldDB" id="A0A1I7ICX3"/>
<dbReference type="PROSITE" id="PS51935">
    <property type="entry name" value="NLPC_P60"/>
    <property type="match status" value="1"/>
</dbReference>
<feature type="domain" description="NlpC/P60" evidence="5">
    <location>
        <begin position="108"/>
        <end position="231"/>
    </location>
</feature>
<keyword evidence="7" id="KW-1185">Reference proteome</keyword>
<keyword evidence="2" id="KW-0645">Protease</keyword>
<evidence type="ECO:0000256" key="2">
    <source>
        <dbReference type="ARBA" id="ARBA00022670"/>
    </source>
</evidence>
<keyword evidence="4" id="KW-0788">Thiol protease</keyword>